<dbReference type="InterPro" id="IPR050330">
    <property type="entry name" value="Bact_OuterMem_StrucFunc"/>
</dbReference>
<dbReference type="PRINTS" id="PR01021">
    <property type="entry name" value="OMPADOMAIN"/>
</dbReference>
<protein>
    <submittedName>
        <fullName evidence="7">OmpA family protein</fullName>
    </submittedName>
</protein>
<organism evidence="7 8">
    <name type="scientific">Croceitalea vernalis</name>
    <dbReference type="NCBI Taxonomy" id="3075599"/>
    <lineage>
        <taxon>Bacteria</taxon>
        <taxon>Pseudomonadati</taxon>
        <taxon>Bacteroidota</taxon>
        <taxon>Flavobacteriia</taxon>
        <taxon>Flavobacteriales</taxon>
        <taxon>Flavobacteriaceae</taxon>
        <taxon>Croceitalea</taxon>
    </lineage>
</organism>
<keyword evidence="8" id="KW-1185">Reference proteome</keyword>
<keyword evidence="2 4" id="KW-0472">Membrane</keyword>
<comment type="subcellular location">
    <subcellularLocation>
        <location evidence="1">Cell outer membrane</location>
    </subcellularLocation>
</comment>
<gene>
    <name evidence="7" type="ORF">RM520_11680</name>
</gene>
<keyword evidence="3" id="KW-0998">Cell outer membrane</keyword>
<dbReference type="RefSeq" id="WP_311388135.1">
    <property type="nucleotide sequence ID" value="NZ_JAVRHU010000003.1"/>
</dbReference>
<dbReference type="InterPro" id="IPR006664">
    <property type="entry name" value="OMP_bac"/>
</dbReference>
<dbReference type="InterPro" id="IPR036737">
    <property type="entry name" value="OmpA-like_sf"/>
</dbReference>
<dbReference type="Proteomes" id="UP001250662">
    <property type="component" value="Unassembled WGS sequence"/>
</dbReference>
<dbReference type="PANTHER" id="PTHR30329:SF21">
    <property type="entry name" value="LIPOPROTEIN YIAD-RELATED"/>
    <property type="match status" value="1"/>
</dbReference>
<keyword evidence="5" id="KW-0732">Signal</keyword>
<reference evidence="7 8" key="1">
    <citation type="submission" date="2023-09" db="EMBL/GenBank/DDBJ databases">
        <authorList>
            <person name="Rey-Velasco X."/>
        </authorList>
    </citation>
    <scope>NUCLEOTIDE SEQUENCE [LARGE SCALE GENOMIC DNA]</scope>
    <source>
        <strain evidence="7 8">P007</strain>
    </source>
</reference>
<dbReference type="CDD" id="cd07185">
    <property type="entry name" value="OmpA_C-like"/>
    <property type="match status" value="1"/>
</dbReference>
<evidence type="ECO:0000256" key="2">
    <source>
        <dbReference type="ARBA" id="ARBA00023136"/>
    </source>
</evidence>
<dbReference type="EMBL" id="JAVRHU010000003">
    <property type="protein sequence ID" value="MDT0622288.1"/>
    <property type="molecule type" value="Genomic_DNA"/>
</dbReference>
<dbReference type="InterPro" id="IPR006665">
    <property type="entry name" value="OmpA-like"/>
</dbReference>
<dbReference type="Gene3D" id="3.30.1330.60">
    <property type="entry name" value="OmpA-like domain"/>
    <property type="match status" value="1"/>
</dbReference>
<evidence type="ECO:0000256" key="5">
    <source>
        <dbReference type="SAM" id="SignalP"/>
    </source>
</evidence>
<comment type="caution">
    <text evidence="7">The sequence shown here is derived from an EMBL/GenBank/DDBJ whole genome shotgun (WGS) entry which is preliminary data.</text>
</comment>
<evidence type="ECO:0000256" key="3">
    <source>
        <dbReference type="ARBA" id="ARBA00023237"/>
    </source>
</evidence>
<evidence type="ECO:0000313" key="8">
    <source>
        <dbReference type="Proteomes" id="UP001250662"/>
    </source>
</evidence>
<evidence type="ECO:0000259" key="6">
    <source>
        <dbReference type="PROSITE" id="PS51123"/>
    </source>
</evidence>
<evidence type="ECO:0000256" key="4">
    <source>
        <dbReference type="PROSITE-ProRule" id="PRU00473"/>
    </source>
</evidence>
<feature type="chain" id="PRO_5045803942" evidence="5">
    <location>
        <begin position="21"/>
        <end position="360"/>
    </location>
</feature>
<dbReference type="SUPFAM" id="SSF103088">
    <property type="entry name" value="OmpA-like"/>
    <property type="match status" value="1"/>
</dbReference>
<dbReference type="Pfam" id="PF00691">
    <property type="entry name" value="OmpA"/>
    <property type="match status" value="1"/>
</dbReference>
<dbReference type="PANTHER" id="PTHR30329">
    <property type="entry name" value="STATOR ELEMENT OF FLAGELLAR MOTOR COMPLEX"/>
    <property type="match status" value="1"/>
</dbReference>
<name>A0ABU3BJF6_9FLAO</name>
<sequence length="360" mass="41517">MTERLSFVLVLCFSILPLTAQNLVVNGGFEAYYACPTMIGNLSNDSKSLKAPTKGSTDYFNICGAKDVSIPNNFNGSQEAFEGNAYAGLYLLSPNDYREYIQFKLSSKLEKGKFYKVSLRLSLAEISALAIQEASVLLTENPLNLDTNKNLSPRRLDRFKVDKFSYIKLKVKGTIFDSDKWSLVEAEFQSKGYEEYLTFGNFKDDRYSRTIRLNKNEPNQKNLSYYYIDDVTLAISNKQKFEINKPFVLNQLQFEFDDFKLTEKAKKEVQKVYAHLRRNPKVQLEIYGHTDDLGSENYNKYLSSRRARSVALYLQELGLREKRITWEGKGDKAPLHLGTSDKERDANRRVEFVITKFEDH</sequence>
<proteinExistence type="predicted"/>
<evidence type="ECO:0000313" key="7">
    <source>
        <dbReference type="EMBL" id="MDT0622288.1"/>
    </source>
</evidence>
<feature type="domain" description="OmpA-like" evidence="6">
    <location>
        <begin position="239"/>
        <end position="358"/>
    </location>
</feature>
<feature type="signal peptide" evidence="5">
    <location>
        <begin position="1"/>
        <end position="20"/>
    </location>
</feature>
<evidence type="ECO:0000256" key="1">
    <source>
        <dbReference type="ARBA" id="ARBA00004442"/>
    </source>
</evidence>
<accession>A0ABU3BJF6</accession>
<dbReference type="PROSITE" id="PS51123">
    <property type="entry name" value="OMPA_2"/>
    <property type="match status" value="1"/>
</dbReference>